<evidence type="ECO:0000313" key="4">
    <source>
        <dbReference type="EMBL" id="NLS09762.1"/>
    </source>
</evidence>
<organism evidence="4 5">
    <name type="scientific">Nesterenkonia sedimenti</name>
    <dbReference type="NCBI Taxonomy" id="1463632"/>
    <lineage>
        <taxon>Bacteria</taxon>
        <taxon>Bacillati</taxon>
        <taxon>Actinomycetota</taxon>
        <taxon>Actinomycetes</taxon>
        <taxon>Micrococcales</taxon>
        <taxon>Micrococcaceae</taxon>
        <taxon>Nesterenkonia</taxon>
    </lineage>
</organism>
<dbReference type="GO" id="GO:0042802">
    <property type="term" value="F:identical protein binding"/>
    <property type="evidence" value="ECO:0007669"/>
    <property type="project" value="TreeGrafter"/>
</dbReference>
<gene>
    <name evidence="4" type="ORF">HGQ17_07030</name>
</gene>
<dbReference type="Pfam" id="PF01182">
    <property type="entry name" value="Glucosamine_iso"/>
    <property type="match status" value="1"/>
</dbReference>
<dbReference type="CDD" id="cd01399">
    <property type="entry name" value="GlcN6P_deaminase"/>
    <property type="match status" value="1"/>
</dbReference>
<dbReference type="Gene3D" id="3.40.50.1360">
    <property type="match status" value="1"/>
</dbReference>
<evidence type="ECO:0000313" key="5">
    <source>
        <dbReference type="Proteomes" id="UP000523139"/>
    </source>
</evidence>
<sequence length="257" mass="27683">MQVVIFADAQAAGAYGAGLINDRLERGALNVLGVATGSSPVPLYQALAADPHPRLTGLTAFALDEYVGLPKEHPESYDSVIDRKVRRPLGLDPARVHVPDADPERLETAGERYEQRIAEAGGVDLQILGIGATGHIGFNEPTSSLASRTRLKTLAPATRADNARFFDSEDEVPVHCITQGIGTILDAGEVLLLAQGEQKARAVAQAVEGPISSMCPASALQLHRKATLLLDEAAASQLEYTDYYRFVHQNRPDWQRP</sequence>
<dbReference type="GO" id="GO:0019262">
    <property type="term" value="P:N-acetylneuraminate catabolic process"/>
    <property type="evidence" value="ECO:0007669"/>
    <property type="project" value="TreeGrafter"/>
</dbReference>
<feature type="domain" description="Glucosamine/galactosamine-6-phosphate isomerase" evidence="3">
    <location>
        <begin position="10"/>
        <end position="226"/>
    </location>
</feature>
<dbReference type="InterPro" id="IPR037171">
    <property type="entry name" value="NagB/RpiA_transferase-like"/>
</dbReference>
<keyword evidence="5" id="KW-1185">Reference proteome</keyword>
<dbReference type="PANTHER" id="PTHR11280">
    <property type="entry name" value="GLUCOSAMINE-6-PHOSPHATE ISOMERASE"/>
    <property type="match status" value="1"/>
</dbReference>
<dbReference type="Proteomes" id="UP000523139">
    <property type="component" value="Unassembled WGS sequence"/>
</dbReference>
<dbReference type="InterPro" id="IPR004547">
    <property type="entry name" value="Glucosamine6P_isomerase"/>
</dbReference>
<proteinExistence type="predicted"/>
<dbReference type="RefSeq" id="WP_168887256.1">
    <property type="nucleotide sequence ID" value="NZ_JABAHY010000005.1"/>
</dbReference>
<dbReference type="GO" id="GO:0004342">
    <property type="term" value="F:glucosamine-6-phosphate deaminase activity"/>
    <property type="evidence" value="ECO:0007669"/>
    <property type="project" value="InterPro"/>
</dbReference>
<reference evidence="4 5" key="1">
    <citation type="submission" date="2020-04" db="EMBL/GenBank/DDBJ databases">
        <title>Nesterenkonia sp. nov., isolated from marine sediment.</title>
        <authorList>
            <person name="Zhang G."/>
        </authorList>
    </citation>
    <scope>NUCLEOTIDE SEQUENCE [LARGE SCALE GENOMIC DNA]</scope>
    <source>
        <strain evidence="4 5">MY13</strain>
    </source>
</reference>
<protein>
    <submittedName>
        <fullName evidence="4">Glucosamine-6-phosphate deaminase</fullName>
    </submittedName>
</protein>
<dbReference type="PANTHER" id="PTHR11280:SF5">
    <property type="entry name" value="GLUCOSAMINE-6-PHOSPHATE ISOMERASE"/>
    <property type="match status" value="1"/>
</dbReference>
<evidence type="ECO:0000259" key="3">
    <source>
        <dbReference type="Pfam" id="PF01182"/>
    </source>
</evidence>
<evidence type="ECO:0000256" key="2">
    <source>
        <dbReference type="ARBA" id="ARBA00023277"/>
    </source>
</evidence>
<dbReference type="InterPro" id="IPR006148">
    <property type="entry name" value="Glc/Gal-6P_isomerase"/>
</dbReference>
<accession>A0A7X8TJ87</accession>
<keyword evidence="2" id="KW-0119">Carbohydrate metabolism</keyword>
<dbReference type="GO" id="GO:0005975">
    <property type="term" value="P:carbohydrate metabolic process"/>
    <property type="evidence" value="ECO:0007669"/>
    <property type="project" value="InterPro"/>
</dbReference>
<dbReference type="GO" id="GO:0006046">
    <property type="term" value="P:N-acetylglucosamine catabolic process"/>
    <property type="evidence" value="ECO:0007669"/>
    <property type="project" value="TreeGrafter"/>
</dbReference>
<dbReference type="SUPFAM" id="SSF100950">
    <property type="entry name" value="NagB/RpiA/CoA transferase-like"/>
    <property type="match status" value="1"/>
</dbReference>
<dbReference type="AlphaFoldDB" id="A0A7X8TJ87"/>
<dbReference type="EMBL" id="JABAHY010000005">
    <property type="protein sequence ID" value="NLS09762.1"/>
    <property type="molecule type" value="Genomic_DNA"/>
</dbReference>
<dbReference type="GO" id="GO:0006043">
    <property type="term" value="P:glucosamine catabolic process"/>
    <property type="evidence" value="ECO:0007669"/>
    <property type="project" value="TreeGrafter"/>
</dbReference>
<name>A0A7X8TJ87_9MICC</name>
<dbReference type="NCBIfam" id="NF001684">
    <property type="entry name" value="PRK00443.1-4"/>
    <property type="match status" value="1"/>
</dbReference>
<evidence type="ECO:0000256" key="1">
    <source>
        <dbReference type="ARBA" id="ARBA00022801"/>
    </source>
</evidence>
<keyword evidence="1" id="KW-0378">Hydrolase</keyword>
<dbReference type="GO" id="GO:0005737">
    <property type="term" value="C:cytoplasm"/>
    <property type="evidence" value="ECO:0007669"/>
    <property type="project" value="TreeGrafter"/>
</dbReference>
<comment type="caution">
    <text evidence="4">The sequence shown here is derived from an EMBL/GenBank/DDBJ whole genome shotgun (WGS) entry which is preliminary data.</text>
</comment>